<dbReference type="STRING" id="37927.SA2016_2814"/>
<dbReference type="EC" id="6.3.4.3" evidence="8"/>
<dbReference type="EMBL" id="CP014518">
    <property type="protein sequence ID" value="AMM33479.1"/>
    <property type="molecule type" value="Genomic_DNA"/>
</dbReference>
<keyword evidence="5 8" id="KW-0067">ATP-binding</keyword>
<dbReference type="Gene3D" id="3.30.1510.10">
    <property type="entry name" value="Domain 2, N(10)-formyltetrahydrofolate synthetase"/>
    <property type="match status" value="1"/>
</dbReference>
<reference evidence="9 10" key="1">
    <citation type="submission" date="2016-02" db="EMBL/GenBank/DDBJ databases">
        <title>Complete genome of Sinomonas atrocyanea KCTC 3377.</title>
        <authorList>
            <person name="Kim K.M."/>
        </authorList>
    </citation>
    <scope>NUCLEOTIDE SEQUENCE [LARGE SCALE GENOMIC DNA]</scope>
    <source>
        <strain evidence="9 10">KCTC 3377</strain>
    </source>
</reference>
<organism evidence="9 10">
    <name type="scientific">Sinomonas atrocyanea</name>
    <dbReference type="NCBI Taxonomy" id="37927"/>
    <lineage>
        <taxon>Bacteria</taxon>
        <taxon>Bacillati</taxon>
        <taxon>Actinomycetota</taxon>
        <taxon>Actinomycetes</taxon>
        <taxon>Micrococcales</taxon>
        <taxon>Micrococcaceae</taxon>
        <taxon>Sinomonas</taxon>
    </lineage>
</organism>
<evidence type="ECO:0000313" key="10">
    <source>
        <dbReference type="Proteomes" id="UP000070134"/>
    </source>
</evidence>
<dbReference type="PROSITE" id="PS00721">
    <property type="entry name" value="FTHFS_1"/>
    <property type="match status" value="1"/>
</dbReference>
<evidence type="ECO:0000256" key="1">
    <source>
        <dbReference type="ARBA" id="ARBA00004777"/>
    </source>
</evidence>
<dbReference type="RefSeq" id="WP_066499156.1">
    <property type="nucleotide sequence ID" value="NZ_BJMO01000005.1"/>
</dbReference>
<dbReference type="AlphaFoldDB" id="A0A127A214"/>
<dbReference type="InterPro" id="IPR000559">
    <property type="entry name" value="Formate_THF_ligase"/>
</dbReference>
<dbReference type="Proteomes" id="UP000070134">
    <property type="component" value="Chromosome"/>
</dbReference>
<keyword evidence="4 8" id="KW-0547">Nucleotide-binding</keyword>
<comment type="catalytic activity">
    <reaction evidence="6 8">
        <text>(6S)-5,6,7,8-tetrahydrofolate + formate + ATP = (6R)-10-formyltetrahydrofolate + ADP + phosphate</text>
        <dbReference type="Rhea" id="RHEA:20221"/>
        <dbReference type="ChEBI" id="CHEBI:15740"/>
        <dbReference type="ChEBI" id="CHEBI:30616"/>
        <dbReference type="ChEBI" id="CHEBI:43474"/>
        <dbReference type="ChEBI" id="CHEBI:57453"/>
        <dbReference type="ChEBI" id="CHEBI:195366"/>
        <dbReference type="ChEBI" id="CHEBI:456216"/>
        <dbReference type="EC" id="6.3.4.3"/>
    </reaction>
</comment>
<name>A0A127A214_9MICC</name>
<dbReference type="PATRIC" id="fig|37927.3.peg.2890"/>
<evidence type="ECO:0000313" key="9">
    <source>
        <dbReference type="EMBL" id="AMM33479.1"/>
    </source>
</evidence>
<evidence type="ECO:0000256" key="7">
    <source>
        <dbReference type="ARBA" id="ARBA00061363"/>
    </source>
</evidence>
<dbReference type="KEGG" id="satk:SA2016_2814"/>
<dbReference type="FunFam" id="3.10.410.10:FF:000001">
    <property type="entry name" value="Putative formate--tetrahydrofolate ligase"/>
    <property type="match status" value="1"/>
</dbReference>
<dbReference type="Gene3D" id="3.10.410.10">
    <property type="entry name" value="Formyltetrahydrofolate synthetase, domain 3"/>
    <property type="match status" value="1"/>
</dbReference>
<dbReference type="UniPathway" id="UPA00193"/>
<dbReference type="NCBIfam" id="NF010030">
    <property type="entry name" value="PRK13505.1"/>
    <property type="match status" value="1"/>
</dbReference>
<dbReference type="OrthoDB" id="9761733at2"/>
<dbReference type="SUPFAM" id="SSF52540">
    <property type="entry name" value="P-loop containing nucleoside triphosphate hydrolases"/>
    <property type="match status" value="1"/>
</dbReference>
<dbReference type="HAMAP" id="MF_01543">
    <property type="entry name" value="FTHFS"/>
    <property type="match status" value="1"/>
</dbReference>
<dbReference type="CDD" id="cd00477">
    <property type="entry name" value="FTHFS"/>
    <property type="match status" value="1"/>
</dbReference>
<dbReference type="InterPro" id="IPR027417">
    <property type="entry name" value="P-loop_NTPase"/>
</dbReference>
<keyword evidence="10" id="KW-1185">Reference proteome</keyword>
<evidence type="ECO:0000256" key="8">
    <source>
        <dbReference type="HAMAP-Rule" id="MF_01543"/>
    </source>
</evidence>
<gene>
    <name evidence="8" type="primary">fhs</name>
    <name evidence="9" type="ORF">SA2016_2814</name>
</gene>
<feature type="binding site" evidence="8">
    <location>
        <begin position="83"/>
        <end position="90"/>
    </location>
    <ligand>
        <name>ATP</name>
        <dbReference type="ChEBI" id="CHEBI:30616"/>
    </ligand>
</feature>
<dbReference type="GO" id="GO:0035999">
    <property type="term" value="P:tetrahydrofolate interconversion"/>
    <property type="evidence" value="ECO:0007669"/>
    <property type="project" value="UniProtKB-UniRule"/>
</dbReference>
<proteinExistence type="inferred from homology"/>
<keyword evidence="2 8" id="KW-0554">One-carbon metabolism</keyword>
<comment type="similarity">
    <text evidence="7 8">Belongs to the formate--tetrahydrofolate ligase family.</text>
</comment>
<evidence type="ECO:0000256" key="2">
    <source>
        <dbReference type="ARBA" id="ARBA00022563"/>
    </source>
</evidence>
<dbReference type="PROSITE" id="PS00722">
    <property type="entry name" value="FTHFS_2"/>
    <property type="match status" value="1"/>
</dbReference>
<dbReference type="Gene3D" id="3.40.50.300">
    <property type="entry name" value="P-loop containing nucleotide triphosphate hydrolases"/>
    <property type="match status" value="1"/>
</dbReference>
<sequence length="575" mass="60369">MTATAPSPSASPDSSATGALVRSDLEIARAATLRPIVEIAAAAGIPEDALELYGRYKAKIDLSRLGAEDRHGQVVLVTAISPTPAGEGKSTLTVGLADALARAGKRTMIAIREPSLGPILGMKGGATGGGLSQVLPMEDINLHFTGDFHAITAANNALCALIDNHIFQGNALDIDPRRVTFKRVMDMNDRALRSIVIGLGGPAQGVPREAGFDITVASEVMAVFCLASSAADLKERLGRITFGYTYGRRPLTVADLGAAGVMAMLLKDAIKPNLVQTIAGTPALVHGGPFANIAHGCNSALATTTARRLADVVVTEAGFGADLGAEKFMDIKARYADVAPSAVVVVATVRALKMHGGVPKDALTEPNVEALERGFVNLARHVENVRKFGLEPVVAVNRFGTDAPEELDAVVRLCRGAGVRVAVADVWGRGGGGDGGDDLAREVLAVLEAPGTLRHLYPLEMGVEEKIGTVVREVYRGAGVEFSDQARRTLQQIHENGWDGLPVCMAKTQYSFSDDPSLLGAPEGFTVHVRELWPRTGAGFIVAVTGSLMTMPGLPKQPAALRMDLDDEGQVTGLF</sequence>
<keyword evidence="3 8" id="KW-0436">Ligase</keyword>
<dbReference type="GO" id="GO:0004329">
    <property type="term" value="F:formate-tetrahydrofolate ligase activity"/>
    <property type="evidence" value="ECO:0007669"/>
    <property type="project" value="UniProtKB-UniRule"/>
</dbReference>
<dbReference type="GO" id="GO:0005524">
    <property type="term" value="F:ATP binding"/>
    <property type="evidence" value="ECO:0007669"/>
    <property type="project" value="UniProtKB-UniRule"/>
</dbReference>
<dbReference type="Pfam" id="PF01268">
    <property type="entry name" value="FTHFS"/>
    <property type="match status" value="1"/>
</dbReference>
<evidence type="ECO:0000256" key="3">
    <source>
        <dbReference type="ARBA" id="ARBA00022598"/>
    </source>
</evidence>
<evidence type="ECO:0000256" key="4">
    <source>
        <dbReference type="ARBA" id="ARBA00022741"/>
    </source>
</evidence>
<comment type="pathway">
    <text evidence="1 8">One-carbon metabolism; tetrahydrofolate interconversion.</text>
</comment>
<evidence type="ECO:0000256" key="5">
    <source>
        <dbReference type="ARBA" id="ARBA00022840"/>
    </source>
</evidence>
<dbReference type="InterPro" id="IPR020628">
    <property type="entry name" value="Formate_THF_ligase_CS"/>
</dbReference>
<evidence type="ECO:0000256" key="6">
    <source>
        <dbReference type="ARBA" id="ARBA00049033"/>
    </source>
</evidence>
<protein>
    <recommendedName>
        <fullName evidence="8">Formate--tetrahydrofolate ligase</fullName>
        <ecNumber evidence="8">6.3.4.3</ecNumber>
    </recommendedName>
    <alternativeName>
        <fullName evidence="8">Formyltetrahydrofolate synthetase</fullName>
        <shortName evidence="8">FHS</shortName>
        <shortName evidence="8">FTHFS</shortName>
    </alternativeName>
</protein>
<accession>A0A127A214</accession>
<dbReference type="FunFam" id="3.30.1510.10:FF:000001">
    <property type="entry name" value="Formate--tetrahydrofolate ligase"/>
    <property type="match status" value="1"/>
</dbReference>